<dbReference type="SUPFAM" id="SSF48452">
    <property type="entry name" value="TPR-like"/>
    <property type="match status" value="1"/>
</dbReference>
<dbReference type="InterPro" id="IPR013766">
    <property type="entry name" value="Thioredoxin_domain"/>
</dbReference>
<feature type="signal peptide" evidence="1">
    <location>
        <begin position="1"/>
        <end position="23"/>
    </location>
</feature>
<name>A0ABR7WNZ2_9SPHI</name>
<sequence length="518" mass="59482">MKFYRLILCVFFLFSCFINSAVAQKKSRPLTKFDKQRENELIKLVNKTPHDLGAHEKFLNFFNVIDSPVMQRYDRWLSKDPQNAIAAFAIGKALQRSNNSACERYLLKAVAIDTALAPAWYELSLYQYGLNNKKIAQKYLSRAKSLEAKNVNYAFLYALSYRDENKITYDSLLIDLASRFPNSEKAAEALYFAAGEPINKNVKSAYFEALLKMDQKAQLPWVNVALQTYFEELLGSNPEEAFNVALQMSLKINTNRDLWKKRLQVARSFIETRKLLNENAVQEALATIKKASLGNSKILGITIDAEEGLTKLKAEVMDAAGQTREGIDTLMALYSVRPSKKIYGEMLRYAKKLEIDSCALDKLIYQQFEKNAWQPTNFSLRSYIDNQQISLSDYKGKVVLLTYWFPGCFPCLAEFPKFEKVLQKFDKKQVVYLAINLNNIEENHVLPIRNNGGYTFIPLRDEPNNMKGNLPRVFSAPTNYLFDGKGRVIFSDFFINDRNQEMLEEMITKISLFNNVGL</sequence>
<feature type="chain" id="PRO_5045911359" evidence="1">
    <location>
        <begin position="24"/>
        <end position="518"/>
    </location>
</feature>
<dbReference type="Gene3D" id="1.25.40.10">
    <property type="entry name" value="Tetratricopeptide repeat domain"/>
    <property type="match status" value="1"/>
</dbReference>
<dbReference type="PANTHER" id="PTHR42852">
    <property type="entry name" value="THIOL:DISULFIDE INTERCHANGE PROTEIN DSBE"/>
    <property type="match status" value="1"/>
</dbReference>
<dbReference type="PROSITE" id="PS51257">
    <property type="entry name" value="PROKAR_LIPOPROTEIN"/>
    <property type="match status" value="1"/>
</dbReference>
<evidence type="ECO:0000259" key="2">
    <source>
        <dbReference type="PROSITE" id="PS51352"/>
    </source>
</evidence>
<gene>
    <name evidence="3" type="ORF">IDJ77_09465</name>
</gene>
<evidence type="ECO:0000256" key="1">
    <source>
        <dbReference type="SAM" id="SignalP"/>
    </source>
</evidence>
<dbReference type="InterPro" id="IPR050553">
    <property type="entry name" value="Thioredoxin_ResA/DsbE_sf"/>
</dbReference>
<organism evidence="3 4">
    <name type="scientific">Mucilaginibacter pankratovii</name>
    <dbReference type="NCBI Taxonomy" id="2772110"/>
    <lineage>
        <taxon>Bacteria</taxon>
        <taxon>Pseudomonadati</taxon>
        <taxon>Bacteroidota</taxon>
        <taxon>Sphingobacteriia</taxon>
        <taxon>Sphingobacteriales</taxon>
        <taxon>Sphingobacteriaceae</taxon>
        <taxon>Mucilaginibacter</taxon>
    </lineage>
</organism>
<dbReference type="InterPro" id="IPR011990">
    <property type="entry name" value="TPR-like_helical_dom_sf"/>
</dbReference>
<dbReference type="CDD" id="cd02966">
    <property type="entry name" value="TlpA_like_family"/>
    <property type="match status" value="1"/>
</dbReference>
<dbReference type="Gene3D" id="3.40.30.10">
    <property type="entry name" value="Glutaredoxin"/>
    <property type="match status" value="1"/>
</dbReference>
<feature type="domain" description="Thioredoxin" evidence="2">
    <location>
        <begin position="369"/>
        <end position="512"/>
    </location>
</feature>
<dbReference type="InterPro" id="IPR036249">
    <property type="entry name" value="Thioredoxin-like_sf"/>
</dbReference>
<accession>A0ABR7WNZ2</accession>
<dbReference type="PANTHER" id="PTHR42852:SF13">
    <property type="entry name" value="PROTEIN DIPZ"/>
    <property type="match status" value="1"/>
</dbReference>
<dbReference type="RefSeq" id="WP_191188700.1">
    <property type="nucleotide sequence ID" value="NZ_JACWMY010000004.1"/>
</dbReference>
<dbReference type="EMBL" id="JACWMY010000004">
    <property type="protein sequence ID" value="MBD1364036.1"/>
    <property type="molecule type" value="Genomic_DNA"/>
</dbReference>
<comment type="caution">
    <text evidence="3">The sequence shown here is derived from an EMBL/GenBank/DDBJ whole genome shotgun (WGS) entry which is preliminary data.</text>
</comment>
<dbReference type="PROSITE" id="PS51352">
    <property type="entry name" value="THIOREDOXIN_2"/>
    <property type="match status" value="1"/>
</dbReference>
<keyword evidence="1" id="KW-0732">Signal</keyword>
<protein>
    <submittedName>
        <fullName evidence="3">TlpA family protein disulfide reductase</fullName>
    </submittedName>
</protein>
<dbReference type="Pfam" id="PF00578">
    <property type="entry name" value="AhpC-TSA"/>
    <property type="match status" value="1"/>
</dbReference>
<evidence type="ECO:0000313" key="3">
    <source>
        <dbReference type="EMBL" id="MBD1364036.1"/>
    </source>
</evidence>
<proteinExistence type="predicted"/>
<dbReference type="Proteomes" id="UP000606600">
    <property type="component" value="Unassembled WGS sequence"/>
</dbReference>
<dbReference type="SUPFAM" id="SSF52833">
    <property type="entry name" value="Thioredoxin-like"/>
    <property type="match status" value="1"/>
</dbReference>
<reference evidence="3 4" key="1">
    <citation type="submission" date="2020-09" db="EMBL/GenBank/DDBJ databases">
        <title>Novel species of Mucilaginibacter isolated from a glacier on the Tibetan Plateau.</title>
        <authorList>
            <person name="Liu Q."/>
            <person name="Xin Y.-H."/>
        </authorList>
    </citation>
    <scope>NUCLEOTIDE SEQUENCE [LARGE SCALE GENOMIC DNA]</scope>
    <source>
        <strain evidence="3 4">ZT4R22</strain>
    </source>
</reference>
<dbReference type="InterPro" id="IPR000866">
    <property type="entry name" value="AhpC/TSA"/>
</dbReference>
<evidence type="ECO:0000313" key="4">
    <source>
        <dbReference type="Proteomes" id="UP000606600"/>
    </source>
</evidence>
<keyword evidence="4" id="KW-1185">Reference proteome</keyword>